<sequence>MRVSLLLAATGVAMATLSTVAGASTEAAQPLTNLKASDQGMAYCLAVENNSVAEGAKVVLWSCSLESAQNWTYTSAYQYKNAKSGKCLSTAGGATANGTKLIQATCGGGPEQKWEKSPPNGSWYALENVKSGRVLSLANNGAITNGTPAILWAYNGGHEQKWSQ</sequence>
<keyword evidence="4" id="KW-1185">Reference proteome</keyword>
<dbReference type="Gene3D" id="2.80.10.50">
    <property type="match status" value="3"/>
</dbReference>
<evidence type="ECO:0000313" key="3">
    <source>
        <dbReference type="EMBL" id="SDY86572.1"/>
    </source>
</evidence>
<feature type="domain" description="Ricin B lectin" evidence="2">
    <location>
        <begin position="30"/>
        <end position="164"/>
    </location>
</feature>
<organism evidence="3 4">
    <name type="scientific">Amycolatopsis xylanica</name>
    <dbReference type="NCBI Taxonomy" id="589385"/>
    <lineage>
        <taxon>Bacteria</taxon>
        <taxon>Bacillati</taxon>
        <taxon>Actinomycetota</taxon>
        <taxon>Actinomycetes</taxon>
        <taxon>Pseudonocardiales</taxon>
        <taxon>Pseudonocardiaceae</taxon>
        <taxon>Amycolatopsis</taxon>
    </lineage>
</organism>
<protein>
    <submittedName>
        <fullName evidence="3">Glucosylceramidase</fullName>
    </submittedName>
</protein>
<dbReference type="OrthoDB" id="9804807at2"/>
<dbReference type="Pfam" id="PF00652">
    <property type="entry name" value="Ricin_B_lectin"/>
    <property type="match status" value="1"/>
</dbReference>
<evidence type="ECO:0000259" key="2">
    <source>
        <dbReference type="SMART" id="SM00458"/>
    </source>
</evidence>
<dbReference type="PROSITE" id="PS50231">
    <property type="entry name" value="RICIN_B_LECTIN"/>
    <property type="match status" value="1"/>
</dbReference>
<reference evidence="3 4" key="1">
    <citation type="submission" date="2016-10" db="EMBL/GenBank/DDBJ databases">
        <authorList>
            <person name="de Groot N.N."/>
        </authorList>
    </citation>
    <scope>NUCLEOTIDE SEQUENCE [LARGE SCALE GENOMIC DNA]</scope>
    <source>
        <strain evidence="3 4">CPCC 202699</strain>
    </source>
</reference>
<proteinExistence type="predicted"/>
<dbReference type="Proteomes" id="UP000199515">
    <property type="component" value="Unassembled WGS sequence"/>
</dbReference>
<dbReference type="RefSeq" id="WP_091294639.1">
    <property type="nucleotide sequence ID" value="NZ_FNON01000007.1"/>
</dbReference>
<feature type="chain" id="PRO_5011679229" evidence="1">
    <location>
        <begin position="24"/>
        <end position="164"/>
    </location>
</feature>
<dbReference type="SUPFAM" id="SSF50370">
    <property type="entry name" value="Ricin B-like lectins"/>
    <property type="match status" value="1"/>
</dbReference>
<dbReference type="EMBL" id="FNON01000007">
    <property type="protein sequence ID" value="SDY86572.1"/>
    <property type="molecule type" value="Genomic_DNA"/>
</dbReference>
<dbReference type="InterPro" id="IPR035992">
    <property type="entry name" value="Ricin_B-like_lectins"/>
</dbReference>
<dbReference type="STRING" id="589385.SAMN05421504_107232"/>
<evidence type="ECO:0000256" key="1">
    <source>
        <dbReference type="SAM" id="SignalP"/>
    </source>
</evidence>
<evidence type="ECO:0000313" key="4">
    <source>
        <dbReference type="Proteomes" id="UP000199515"/>
    </source>
</evidence>
<dbReference type="CDD" id="cd00161">
    <property type="entry name" value="beta-trefoil_Ricin-like"/>
    <property type="match status" value="1"/>
</dbReference>
<feature type="signal peptide" evidence="1">
    <location>
        <begin position="1"/>
        <end position="23"/>
    </location>
</feature>
<accession>A0A1H3NCH3</accession>
<name>A0A1H3NCH3_9PSEU</name>
<keyword evidence="1" id="KW-0732">Signal</keyword>
<dbReference type="SMART" id="SM00458">
    <property type="entry name" value="RICIN"/>
    <property type="match status" value="1"/>
</dbReference>
<gene>
    <name evidence="3" type="ORF">SAMN05421504_107232</name>
</gene>
<dbReference type="AlphaFoldDB" id="A0A1H3NCH3"/>
<dbReference type="InterPro" id="IPR000772">
    <property type="entry name" value="Ricin_B_lectin"/>
</dbReference>